<dbReference type="Proteomes" id="UP000199495">
    <property type="component" value="Unassembled WGS sequence"/>
</dbReference>
<dbReference type="AlphaFoldDB" id="A0A1G7X271"/>
<dbReference type="EMBL" id="FNCS01000008">
    <property type="protein sequence ID" value="SDG78251.1"/>
    <property type="molecule type" value="Genomic_DNA"/>
</dbReference>
<sequence>MIRPTCLLLCATLSMAMPAHAQDIEESDAYAQFVASFTEACALDEDSSAAEYFPPESWPLEWQEDYADAPTEVTLYQFFCSSGAYNVQFIYYLDDPYYGPIPLSFAAPHFDVDYVGDDFEGAVEAITLRGFVSQQMLTNAEFDPETETISNTALWRGIGDASSSGVWAFDKGQFVLKSFEVDASYDGEINPERIVEYK</sequence>
<evidence type="ECO:0000313" key="3">
    <source>
        <dbReference type="Proteomes" id="UP000199495"/>
    </source>
</evidence>
<evidence type="ECO:0000256" key="1">
    <source>
        <dbReference type="SAM" id="SignalP"/>
    </source>
</evidence>
<keyword evidence="3" id="KW-1185">Reference proteome</keyword>
<dbReference type="STRING" id="440168.SAMN04487974_10857"/>
<dbReference type="OrthoDB" id="7863791at2"/>
<dbReference type="Pfam" id="PF06674">
    <property type="entry name" value="DUF1176"/>
    <property type="match status" value="1"/>
</dbReference>
<feature type="chain" id="PRO_5011660893" evidence="1">
    <location>
        <begin position="22"/>
        <end position="198"/>
    </location>
</feature>
<name>A0A1G7X271_9HYPH</name>
<dbReference type="InterPro" id="IPR009560">
    <property type="entry name" value="DUF1176"/>
</dbReference>
<reference evidence="2 3" key="1">
    <citation type="submission" date="2016-10" db="EMBL/GenBank/DDBJ databases">
        <authorList>
            <person name="de Groot N.N."/>
        </authorList>
    </citation>
    <scope>NUCLEOTIDE SEQUENCE [LARGE SCALE GENOMIC DNA]</scope>
    <source>
        <strain evidence="2 3">CGMCC 1.10267</strain>
    </source>
</reference>
<gene>
    <name evidence="2" type="ORF">SAMN04487974_10857</name>
</gene>
<proteinExistence type="predicted"/>
<feature type="signal peptide" evidence="1">
    <location>
        <begin position="1"/>
        <end position="21"/>
    </location>
</feature>
<evidence type="ECO:0000313" key="2">
    <source>
        <dbReference type="EMBL" id="SDG78251.1"/>
    </source>
</evidence>
<dbReference type="RefSeq" id="WP_090597175.1">
    <property type="nucleotide sequence ID" value="NZ_FNCS01000008.1"/>
</dbReference>
<organism evidence="2 3">
    <name type="scientific">Pelagibacterium luteolum</name>
    <dbReference type="NCBI Taxonomy" id="440168"/>
    <lineage>
        <taxon>Bacteria</taxon>
        <taxon>Pseudomonadati</taxon>
        <taxon>Pseudomonadota</taxon>
        <taxon>Alphaproteobacteria</taxon>
        <taxon>Hyphomicrobiales</taxon>
        <taxon>Devosiaceae</taxon>
        <taxon>Pelagibacterium</taxon>
    </lineage>
</organism>
<keyword evidence="1" id="KW-0732">Signal</keyword>
<protein>
    <submittedName>
        <fullName evidence="2">Uncharacterized protein</fullName>
    </submittedName>
</protein>
<accession>A0A1G7X271</accession>